<keyword evidence="3" id="KW-0285">Flavoprotein</keyword>
<dbReference type="Gene3D" id="3.40.50.720">
    <property type="entry name" value="NAD(P)-binding Rossmann-like Domain"/>
    <property type="match status" value="3"/>
</dbReference>
<evidence type="ECO:0000313" key="7">
    <source>
        <dbReference type="EMBL" id="CUP66568.1"/>
    </source>
</evidence>
<dbReference type="OrthoDB" id="9769600at2"/>
<evidence type="ECO:0000256" key="1">
    <source>
        <dbReference type="ARBA" id="ARBA00001974"/>
    </source>
</evidence>
<dbReference type="InterPro" id="IPR015899">
    <property type="entry name" value="UDP-GalPyranose_mutase_C"/>
</dbReference>
<dbReference type="SUPFAM" id="SSF51971">
    <property type="entry name" value="Nucleotide-binding domain"/>
    <property type="match status" value="1"/>
</dbReference>
<evidence type="ECO:0000256" key="5">
    <source>
        <dbReference type="ARBA" id="ARBA00023235"/>
    </source>
</evidence>
<dbReference type="InterPro" id="IPR004379">
    <property type="entry name" value="UDP-GALP_mutase"/>
</dbReference>
<dbReference type="GO" id="GO:0050660">
    <property type="term" value="F:flavin adenine dinucleotide binding"/>
    <property type="evidence" value="ECO:0007669"/>
    <property type="project" value="TreeGrafter"/>
</dbReference>
<protein>
    <submittedName>
        <fullName evidence="7">Probable UDP-galactopyranose mutase</fullName>
        <ecNumber evidence="7">5.4.99.9</ecNumber>
    </submittedName>
</protein>
<dbReference type="Proteomes" id="UP000095765">
    <property type="component" value="Unassembled WGS sequence"/>
</dbReference>
<name>A0A174Q6K6_9FIRM</name>
<evidence type="ECO:0000259" key="6">
    <source>
        <dbReference type="Pfam" id="PF03275"/>
    </source>
</evidence>
<dbReference type="SUPFAM" id="SSF54373">
    <property type="entry name" value="FAD-linked reductases, C-terminal domain"/>
    <property type="match status" value="1"/>
</dbReference>
<accession>A0A174Q6K6</accession>
<dbReference type="GO" id="GO:0008767">
    <property type="term" value="F:UDP-galactopyranose mutase activity"/>
    <property type="evidence" value="ECO:0007669"/>
    <property type="project" value="UniProtKB-EC"/>
</dbReference>
<comment type="similarity">
    <text evidence="2">Belongs to the UDP-galactopyranose/dTDP-fucopyranose mutase family.</text>
</comment>
<organism evidence="7 8">
    <name type="scientific">Anaerotruncus colihominis</name>
    <dbReference type="NCBI Taxonomy" id="169435"/>
    <lineage>
        <taxon>Bacteria</taxon>
        <taxon>Bacillati</taxon>
        <taxon>Bacillota</taxon>
        <taxon>Clostridia</taxon>
        <taxon>Eubacteriales</taxon>
        <taxon>Oscillospiraceae</taxon>
        <taxon>Anaerotruncus</taxon>
    </lineage>
</organism>
<dbReference type="NCBIfam" id="TIGR00031">
    <property type="entry name" value="UDP-GALP_mutase"/>
    <property type="match status" value="1"/>
</dbReference>
<feature type="domain" description="UDP-galactopyranose mutase C-terminal" evidence="6">
    <location>
        <begin position="154"/>
        <end position="363"/>
    </location>
</feature>
<dbReference type="EC" id="5.4.99.9" evidence="7"/>
<evidence type="ECO:0000256" key="4">
    <source>
        <dbReference type="ARBA" id="ARBA00022827"/>
    </source>
</evidence>
<keyword evidence="5 7" id="KW-0413">Isomerase</keyword>
<dbReference type="Pfam" id="PF13450">
    <property type="entry name" value="NAD_binding_8"/>
    <property type="match status" value="1"/>
</dbReference>
<reference evidence="7 8" key="1">
    <citation type="submission" date="2015-09" db="EMBL/GenBank/DDBJ databases">
        <authorList>
            <consortium name="Pathogen Informatics"/>
        </authorList>
    </citation>
    <scope>NUCLEOTIDE SEQUENCE [LARGE SCALE GENOMIC DNA]</scope>
    <source>
        <strain evidence="7 8">2789STDY5834939</strain>
    </source>
</reference>
<sequence>MKYDLIVAGCGFSGAVIAHLAAKRGDRVLLVEKRGHIAGNMYDYVDEAGILVQKYGPHSLHTNHARVRAFLSGLWEWEPFILRARAMIRGRATPSPFNLKTIDDYYAPDRAGQLKERLKAVYGDAKKTTIVELLESPDPVIREYAQFLFEEDYRPYTAKQWGIAPETLDVSVLKRVPVRLDYTDAYFDDDWQVLPKKSFTAFFERVLDLPGIELRLRTNILDHLSLDSESGTLSFDGQTAGVPVVYTGPLDELFGCCYGSLPYRSLRFEWKTLEMDSFQETPGVAHPKAEGFTRITEYTKQPPQDGHGRTTIAVEYPAPYQPGGEAYYPILTEQSQRLAARYRTLAQRFPHLYLCGRLADFKYYNMDEAVLRALELFETL</sequence>
<dbReference type="PANTHER" id="PTHR21197">
    <property type="entry name" value="UDP-GALACTOPYRANOSE MUTASE"/>
    <property type="match status" value="1"/>
</dbReference>
<evidence type="ECO:0000256" key="2">
    <source>
        <dbReference type="ARBA" id="ARBA00009321"/>
    </source>
</evidence>
<dbReference type="RefSeq" id="WP_006874289.1">
    <property type="nucleotide sequence ID" value="NZ_CABIWA010000012.1"/>
</dbReference>
<gene>
    <name evidence="7" type="primary">rfbD_2</name>
    <name evidence="7" type="ORF">ERS852551_01524</name>
</gene>
<dbReference type="Pfam" id="PF03275">
    <property type="entry name" value="GLF"/>
    <property type="match status" value="1"/>
</dbReference>
<dbReference type="PANTHER" id="PTHR21197:SF0">
    <property type="entry name" value="UDP-GALACTOPYRANOSE MUTASE"/>
    <property type="match status" value="1"/>
</dbReference>
<keyword evidence="4" id="KW-0274">FAD</keyword>
<dbReference type="EMBL" id="CZBE01000009">
    <property type="protein sequence ID" value="CUP66568.1"/>
    <property type="molecule type" value="Genomic_DNA"/>
</dbReference>
<evidence type="ECO:0000313" key="8">
    <source>
        <dbReference type="Proteomes" id="UP000095765"/>
    </source>
</evidence>
<proteinExistence type="inferred from homology"/>
<comment type="cofactor">
    <cofactor evidence="1">
        <name>FAD</name>
        <dbReference type="ChEBI" id="CHEBI:57692"/>
    </cofactor>
</comment>
<evidence type="ECO:0000256" key="3">
    <source>
        <dbReference type="ARBA" id="ARBA00022630"/>
    </source>
</evidence>
<dbReference type="GO" id="GO:0005829">
    <property type="term" value="C:cytosol"/>
    <property type="evidence" value="ECO:0007669"/>
    <property type="project" value="TreeGrafter"/>
</dbReference>
<dbReference type="AlphaFoldDB" id="A0A174Q6K6"/>